<evidence type="ECO:0000256" key="1">
    <source>
        <dbReference type="SAM" id="MobiDB-lite"/>
    </source>
</evidence>
<feature type="transmembrane region" description="Helical" evidence="2">
    <location>
        <begin position="12"/>
        <end position="29"/>
    </location>
</feature>
<dbReference type="SMART" id="SM00900">
    <property type="entry name" value="FMN_bind"/>
    <property type="match status" value="3"/>
</dbReference>
<comment type="caution">
    <text evidence="4">The sequence shown here is derived from an EMBL/GenBank/DDBJ whole genome shotgun (WGS) entry which is preliminary data.</text>
</comment>
<dbReference type="Proteomes" id="UP000033815">
    <property type="component" value="Unassembled WGS sequence"/>
</dbReference>
<dbReference type="GO" id="GO:0016020">
    <property type="term" value="C:membrane"/>
    <property type="evidence" value="ECO:0007669"/>
    <property type="project" value="InterPro"/>
</dbReference>
<gene>
    <name evidence="4" type="ORF">UW25_C0005G0070</name>
</gene>
<evidence type="ECO:0000259" key="3">
    <source>
        <dbReference type="SMART" id="SM00900"/>
    </source>
</evidence>
<feature type="domain" description="FMN-binding" evidence="3">
    <location>
        <begin position="227"/>
        <end position="300"/>
    </location>
</feature>
<evidence type="ECO:0000256" key="2">
    <source>
        <dbReference type="SAM" id="Phobius"/>
    </source>
</evidence>
<accession>A0A837I785</accession>
<feature type="domain" description="FMN-binding" evidence="3">
    <location>
        <begin position="87"/>
        <end position="157"/>
    </location>
</feature>
<keyword evidence="2" id="KW-0812">Transmembrane</keyword>
<organism evidence="4 5">
    <name type="scientific">Candidatus Nomurabacteria bacterium GW2011_GWB1_44_12</name>
    <dbReference type="NCBI Taxonomy" id="1618748"/>
    <lineage>
        <taxon>Bacteria</taxon>
        <taxon>Candidatus Nomuraibacteriota</taxon>
    </lineage>
</organism>
<feature type="region of interest" description="Disordered" evidence="1">
    <location>
        <begin position="437"/>
        <end position="471"/>
    </location>
</feature>
<evidence type="ECO:0000313" key="4">
    <source>
        <dbReference type="EMBL" id="KKT36588.1"/>
    </source>
</evidence>
<keyword evidence="2" id="KW-0472">Membrane</keyword>
<sequence length="471" mass="48359">MTTFKKRLETFFVYFFTGVSILIVVFGVSRAKGNEAFANTSSPENNSGNDSDSQQANVFAASDLKAKVLGASESASAVGDSFPTPWGELATKMEIKDGKIISVDIPTLPNSPQSIYAKPILINETLKVGSANVQAVSGATITSNAFRSSLESAIARARAKNPRAVLNSKGKVAIATTKSQAFTAETNTSEPTTSQIVITETPIVTQPTTVVASSGVSGTFTGNAYSTPWGNTVASITLTNGRITNVAMPTIPNSPPSVYAEPYLVQQALSAGSANIQGVSGATVVSNAFKLSLESAIAKANAQGIVAPVVNPVLQTPPPPAPVPTPVIVPPAIVIQPTTPAQAVAPSSVSGTFTGNAYSTKWGNTVASVTFTNGVITGVAMPQVPNSPPSIQAEPYLIQQALAAGSANIQGVSGATVVSNAFKLSLESAIAKASAQGTINASAPTTVSTTQTQTQTTTTRRSKDHDDDDDD</sequence>
<feature type="compositionally biased region" description="Low complexity" evidence="1">
    <location>
        <begin position="445"/>
        <end position="459"/>
    </location>
</feature>
<dbReference type="AlphaFoldDB" id="A0A837I785"/>
<dbReference type="Gene3D" id="3.90.1010.20">
    <property type="match status" value="1"/>
</dbReference>
<proteinExistence type="predicted"/>
<evidence type="ECO:0000313" key="5">
    <source>
        <dbReference type="Proteomes" id="UP000033815"/>
    </source>
</evidence>
<keyword evidence="2" id="KW-1133">Transmembrane helix</keyword>
<dbReference type="InterPro" id="IPR007329">
    <property type="entry name" value="FMN-bd"/>
</dbReference>
<feature type="domain" description="FMN-binding" evidence="3">
    <location>
        <begin position="360"/>
        <end position="433"/>
    </location>
</feature>
<reference evidence="4 5" key="1">
    <citation type="journal article" date="2015" name="Nature">
        <title>rRNA introns, odd ribosomes, and small enigmatic genomes across a large radiation of phyla.</title>
        <authorList>
            <person name="Brown C.T."/>
            <person name="Hug L.A."/>
            <person name="Thomas B.C."/>
            <person name="Sharon I."/>
            <person name="Castelle C.J."/>
            <person name="Singh A."/>
            <person name="Wilkins M.J."/>
            <person name="Williams K.H."/>
            <person name="Banfield J.F."/>
        </authorList>
    </citation>
    <scope>NUCLEOTIDE SEQUENCE [LARGE SCALE GENOMIC DNA]</scope>
</reference>
<dbReference type="EMBL" id="LCHP01000005">
    <property type="protein sequence ID" value="KKT36588.1"/>
    <property type="molecule type" value="Genomic_DNA"/>
</dbReference>
<dbReference type="GO" id="GO:0010181">
    <property type="term" value="F:FMN binding"/>
    <property type="evidence" value="ECO:0007669"/>
    <property type="project" value="InterPro"/>
</dbReference>
<name>A0A837I785_9BACT</name>
<dbReference type="Pfam" id="PF04205">
    <property type="entry name" value="FMN_bind"/>
    <property type="match status" value="2"/>
</dbReference>
<protein>
    <recommendedName>
        <fullName evidence="3">FMN-binding domain-containing protein</fullName>
    </recommendedName>
</protein>